<evidence type="ECO:0000259" key="1">
    <source>
        <dbReference type="Pfam" id="PF22936"/>
    </source>
</evidence>
<sequence>MTPDDLSFSVLAGVSSRFEGVVTVLTTTKEELGKVEELLPTLKVFEQRHGLLGEQDSGGSGSAVAYSDKGGNFAGKGKGGPERLLWLATSVMLEPGSRAIKFGNKGFLEVAGVGSVELRCETPKGEQVNLFREVAYVPGVAENLFSVKKATSVGAEVVFRGKVCEVSMDGEVVFRAEENAEGNARCLSTEDNVGRYLLAREGS</sequence>
<dbReference type="EMBL" id="DF237712">
    <property type="protein sequence ID" value="GAQ91313.1"/>
    <property type="molecule type" value="Genomic_DNA"/>
</dbReference>
<accession>A0A1Y1IKU6</accession>
<dbReference type="Pfam" id="PF22936">
    <property type="entry name" value="Pol_BBD"/>
    <property type="match status" value="1"/>
</dbReference>
<proteinExistence type="predicted"/>
<keyword evidence="3" id="KW-1185">Reference proteome</keyword>
<protein>
    <recommendedName>
        <fullName evidence="1">Retrovirus-related Pol polyprotein from transposon TNT 1-94-like beta-barrel domain-containing protein</fullName>
    </recommendedName>
</protein>
<dbReference type="AlphaFoldDB" id="A0A1Y1IKU6"/>
<dbReference type="Proteomes" id="UP000054558">
    <property type="component" value="Unassembled WGS sequence"/>
</dbReference>
<evidence type="ECO:0000313" key="3">
    <source>
        <dbReference type="Proteomes" id="UP000054558"/>
    </source>
</evidence>
<dbReference type="OrthoDB" id="2015125at2759"/>
<dbReference type="InterPro" id="IPR054722">
    <property type="entry name" value="PolX-like_BBD"/>
</dbReference>
<name>A0A1Y1IKU6_KLENI</name>
<feature type="domain" description="Retrovirus-related Pol polyprotein from transposon TNT 1-94-like beta-barrel" evidence="1">
    <location>
        <begin position="97"/>
        <end position="154"/>
    </location>
</feature>
<evidence type="ECO:0000313" key="2">
    <source>
        <dbReference type="EMBL" id="GAQ91313.1"/>
    </source>
</evidence>
<gene>
    <name evidence="2" type="ORF">KFL_007630035</name>
</gene>
<organism evidence="2 3">
    <name type="scientific">Klebsormidium nitens</name>
    <name type="common">Green alga</name>
    <name type="synonym">Ulothrix nitens</name>
    <dbReference type="NCBI Taxonomy" id="105231"/>
    <lineage>
        <taxon>Eukaryota</taxon>
        <taxon>Viridiplantae</taxon>
        <taxon>Streptophyta</taxon>
        <taxon>Klebsormidiophyceae</taxon>
        <taxon>Klebsormidiales</taxon>
        <taxon>Klebsormidiaceae</taxon>
        <taxon>Klebsormidium</taxon>
    </lineage>
</organism>
<reference evidence="2 3" key="1">
    <citation type="journal article" date="2014" name="Nat. Commun.">
        <title>Klebsormidium flaccidum genome reveals primary factors for plant terrestrial adaptation.</title>
        <authorList>
            <person name="Hori K."/>
            <person name="Maruyama F."/>
            <person name="Fujisawa T."/>
            <person name="Togashi T."/>
            <person name="Yamamoto N."/>
            <person name="Seo M."/>
            <person name="Sato S."/>
            <person name="Yamada T."/>
            <person name="Mori H."/>
            <person name="Tajima N."/>
            <person name="Moriyama T."/>
            <person name="Ikeuchi M."/>
            <person name="Watanabe M."/>
            <person name="Wada H."/>
            <person name="Kobayashi K."/>
            <person name="Saito M."/>
            <person name="Masuda T."/>
            <person name="Sasaki-Sekimoto Y."/>
            <person name="Mashiguchi K."/>
            <person name="Awai K."/>
            <person name="Shimojima M."/>
            <person name="Masuda S."/>
            <person name="Iwai M."/>
            <person name="Nobusawa T."/>
            <person name="Narise T."/>
            <person name="Kondo S."/>
            <person name="Saito H."/>
            <person name="Sato R."/>
            <person name="Murakawa M."/>
            <person name="Ihara Y."/>
            <person name="Oshima-Yamada Y."/>
            <person name="Ohtaka K."/>
            <person name="Satoh M."/>
            <person name="Sonobe K."/>
            <person name="Ishii M."/>
            <person name="Ohtani R."/>
            <person name="Kanamori-Sato M."/>
            <person name="Honoki R."/>
            <person name="Miyazaki D."/>
            <person name="Mochizuki H."/>
            <person name="Umetsu J."/>
            <person name="Higashi K."/>
            <person name="Shibata D."/>
            <person name="Kamiya Y."/>
            <person name="Sato N."/>
            <person name="Nakamura Y."/>
            <person name="Tabata S."/>
            <person name="Ida S."/>
            <person name="Kurokawa K."/>
            <person name="Ohta H."/>
        </authorList>
    </citation>
    <scope>NUCLEOTIDE SEQUENCE [LARGE SCALE GENOMIC DNA]</scope>
    <source>
        <strain evidence="2 3">NIES-2285</strain>
    </source>
</reference>